<accession>A0A250X3I0</accession>
<feature type="compositionally biased region" description="Basic residues" evidence="4">
    <location>
        <begin position="395"/>
        <end position="426"/>
    </location>
</feature>
<name>A0A250X3I0_9CHLO</name>
<feature type="repeat" description="Pumilio" evidence="3">
    <location>
        <begin position="681"/>
        <end position="717"/>
    </location>
</feature>
<dbReference type="InterPro" id="IPR001313">
    <property type="entry name" value="Pumilio_RNA-bd_rpt"/>
</dbReference>
<feature type="repeat" description="Pumilio" evidence="3">
    <location>
        <begin position="645"/>
        <end position="680"/>
    </location>
</feature>
<feature type="compositionally biased region" description="Basic and acidic residues" evidence="4">
    <location>
        <begin position="369"/>
        <end position="386"/>
    </location>
</feature>
<dbReference type="GO" id="GO:0005737">
    <property type="term" value="C:cytoplasm"/>
    <property type="evidence" value="ECO:0007669"/>
    <property type="project" value="TreeGrafter"/>
</dbReference>
<dbReference type="AlphaFoldDB" id="A0A250X3I0"/>
<keyword evidence="1" id="KW-0677">Repeat</keyword>
<dbReference type="CDD" id="cd07920">
    <property type="entry name" value="Pumilio"/>
    <property type="match status" value="1"/>
</dbReference>
<evidence type="ECO:0000256" key="3">
    <source>
        <dbReference type="PROSITE-ProRule" id="PRU00317"/>
    </source>
</evidence>
<dbReference type="Proteomes" id="UP000232323">
    <property type="component" value="Unassembled WGS sequence"/>
</dbReference>
<proteinExistence type="predicted"/>
<dbReference type="SMART" id="SM00025">
    <property type="entry name" value="Pumilio"/>
    <property type="match status" value="8"/>
</dbReference>
<feature type="repeat" description="Pumilio" evidence="3">
    <location>
        <begin position="498"/>
        <end position="534"/>
    </location>
</feature>
<dbReference type="InterPro" id="IPR033712">
    <property type="entry name" value="Pumilio_RNA-bd"/>
</dbReference>
<evidence type="ECO:0000256" key="1">
    <source>
        <dbReference type="ARBA" id="ARBA00022737"/>
    </source>
</evidence>
<evidence type="ECO:0000313" key="7">
    <source>
        <dbReference type="Proteomes" id="UP000232323"/>
    </source>
</evidence>
<feature type="repeat" description="Pumilio" evidence="3">
    <location>
        <begin position="608"/>
        <end position="644"/>
    </location>
</feature>
<evidence type="ECO:0000313" key="6">
    <source>
        <dbReference type="EMBL" id="GAX77634.1"/>
    </source>
</evidence>
<dbReference type="Pfam" id="PF00806">
    <property type="entry name" value="PUF"/>
    <property type="match status" value="8"/>
</dbReference>
<gene>
    <name evidence="6" type="ORF">CEUSTIGMA_g5077.t1</name>
</gene>
<feature type="repeat" description="Pumilio" evidence="3">
    <location>
        <begin position="462"/>
        <end position="497"/>
    </location>
</feature>
<evidence type="ECO:0000259" key="5">
    <source>
        <dbReference type="PROSITE" id="PS50303"/>
    </source>
</evidence>
<dbReference type="PANTHER" id="PTHR12537">
    <property type="entry name" value="RNA BINDING PROTEIN PUMILIO-RELATED"/>
    <property type="match status" value="1"/>
</dbReference>
<dbReference type="InterPro" id="IPR016024">
    <property type="entry name" value="ARM-type_fold"/>
</dbReference>
<protein>
    <recommendedName>
        <fullName evidence="5">PUM-HD domain-containing protein</fullName>
    </recommendedName>
</protein>
<sequence length="782" mass="83530">MFGASGNGFARGDAPVANPWRDDELTRLLEEIPRATSAPPHLQERFALNDAFALNQRNTPIENQVADFRYDEDYARFYDLYCGQKKLPPPVDGRTLYQELPGLFQRGAPNPQGNGMLGNASAGHLNRSGLEVIDEQQGLNVGGTGSGMTDKSLIQAFQQLGVRGPSPLPPGHFSVPGGLSPVGSKPGTPLPFEGTMSAMSNGQIGGLPGPQLPQLGLPGSHLGLPGGPLNPGLGPGLNPALNPISHIEFQAAYQAAYQAALIQTQQALLMGQANGTQAGLSGLPLSPSVDSVQIAAAHLGLPALYPNATAMSAAAAAAAAAAAVNAASQMMSNPLRSVSLDRDGRRGGQQMGGPRQGQNNINGVSSMGGERRHDRDATHGDRRAGSGREAGNQGHQHHHHHHQHHREPLHHQSHHALHNQHNHHNQHNQQLGGANSHLNGSPMSALNGGDDGIASKFQNLEEVVGQLMSVAQDQNGCRFLQRKFDEGGPIAVAVVFQEVLDNVVELMVDPFGNYLVQKLLDRCSEQQRLEVLTKVAGLKQLVPVALNMHGTRAVQKLIETLSGREQKEIVIEALKDGVVSLIKDLNGNHVVQRCLQRLGPTDSQFIYDAAGEHCVEIATHRHGCCVLQRCVDYATPAQKTALVEKIAGNSLVLSQDAFGNYVVQYILELGHAEASGAVIRTLLGNIAELSMQKFSSNVVEKCLKLSGVDGEREALIREIMTSPQLPRVLGDAYGNYVVQSILTITSGAMHQFVVDAIRPHVSTLRGTPHGKRILQRVGGVKP</sequence>
<dbReference type="PROSITE" id="PS50303">
    <property type="entry name" value="PUM_HD"/>
    <property type="match status" value="1"/>
</dbReference>
<evidence type="ECO:0000256" key="2">
    <source>
        <dbReference type="ARBA" id="ARBA00058490"/>
    </source>
</evidence>
<feature type="repeat" description="Pumilio" evidence="3">
    <location>
        <begin position="536"/>
        <end position="572"/>
    </location>
</feature>
<organism evidence="6 7">
    <name type="scientific">Chlamydomonas eustigma</name>
    <dbReference type="NCBI Taxonomy" id="1157962"/>
    <lineage>
        <taxon>Eukaryota</taxon>
        <taxon>Viridiplantae</taxon>
        <taxon>Chlorophyta</taxon>
        <taxon>core chlorophytes</taxon>
        <taxon>Chlorophyceae</taxon>
        <taxon>CS clade</taxon>
        <taxon>Chlamydomonadales</taxon>
        <taxon>Chlamydomonadaceae</taxon>
        <taxon>Chlamydomonas</taxon>
    </lineage>
</organism>
<dbReference type="OrthoDB" id="668540at2759"/>
<reference evidence="6 7" key="1">
    <citation type="submission" date="2017-08" db="EMBL/GenBank/DDBJ databases">
        <title>Acidophilic green algal genome provides insights into adaptation to an acidic environment.</title>
        <authorList>
            <person name="Hirooka S."/>
            <person name="Hirose Y."/>
            <person name="Kanesaki Y."/>
            <person name="Higuchi S."/>
            <person name="Fujiwara T."/>
            <person name="Onuma R."/>
            <person name="Era A."/>
            <person name="Ohbayashi R."/>
            <person name="Uzuka A."/>
            <person name="Nozaki H."/>
            <person name="Yoshikawa H."/>
            <person name="Miyagishima S.Y."/>
        </authorList>
    </citation>
    <scope>NUCLEOTIDE SEQUENCE [LARGE SCALE GENOMIC DNA]</scope>
    <source>
        <strain evidence="6 7">NIES-2499</strain>
    </source>
</reference>
<dbReference type="GO" id="GO:0003729">
    <property type="term" value="F:mRNA binding"/>
    <property type="evidence" value="ECO:0007669"/>
    <property type="project" value="TreeGrafter"/>
</dbReference>
<keyword evidence="7" id="KW-1185">Reference proteome</keyword>
<dbReference type="Gene3D" id="1.25.10.10">
    <property type="entry name" value="Leucine-rich Repeat Variant"/>
    <property type="match status" value="1"/>
</dbReference>
<dbReference type="EMBL" id="BEGY01000026">
    <property type="protein sequence ID" value="GAX77634.1"/>
    <property type="molecule type" value="Genomic_DNA"/>
</dbReference>
<comment type="function">
    <text evidence="2">Sequence-specific RNA-binding protein that regulates translation and mRNA stability by binding the 3'-UTR of target mRNAs.</text>
</comment>
<evidence type="ECO:0000256" key="4">
    <source>
        <dbReference type="SAM" id="MobiDB-lite"/>
    </source>
</evidence>
<feature type="domain" description="PUM-HD" evidence="5">
    <location>
        <begin position="441"/>
        <end position="781"/>
    </location>
</feature>
<dbReference type="PANTHER" id="PTHR12537:SF13">
    <property type="entry name" value="PUMILIO HOMOLOGY DOMAIN FAMILY MEMBER 4"/>
    <property type="match status" value="1"/>
</dbReference>
<dbReference type="FunFam" id="1.25.10.10:FF:000237">
    <property type="entry name" value="Pumilio homolog 9"/>
    <property type="match status" value="1"/>
</dbReference>
<feature type="repeat" description="Pumilio" evidence="3">
    <location>
        <begin position="718"/>
        <end position="755"/>
    </location>
</feature>
<dbReference type="GO" id="GO:0010608">
    <property type="term" value="P:post-transcriptional regulation of gene expression"/>
    <property type="evidence" value="ECO:0007669"/>
    <property type="project" value="TreeGrafter"/>
</dbReference>
<dbReference type="PROSITE" id="PS50302">
    <property type="entry name" value="PUM"/>
    <property type="match status" value="7"/>
</dbReference>
<dbReference type="InterPro" id="IPR011989">
    <property type="entry name" value="ARM-like"/>
</dbReference>
<dbReference type="InterPro" id="IPR033133">
    <property type="entry name" value="PUM-HD"/>
</dbReference>
<dbReference type="SUPFAM" id="SSF48371">
    <property type="entry name" value="ARM repeat"/>
    <property type="match status" value="1"/>
</dbReference>
<feature type="region of interest" description="Disordered" evidence="4">
    <location>
        <begin position="337"/>
        <end position="450"/>
    </location>
</feature>
<dbReference type="STRING" id="1157962.A0A250X3I0"/>
<comment type="caution">
    <text evidence="6">The sequence shown here is derived from an EMBL/GenBank/DDBJ whole genome shotgun (WGS) entry which is preliminary data.</text>
</comment>